<protein>
    <submittedName>
        <fullName evidence="1">Uncharacterized protein</fullName>
    </submittedName>
</protein>
<reference evidence="1" key="2">
    <citation type="journal article" date="2019" name="IMA Fungus">
        <title>Genome sequencing and comparison of five Tilletia species to identify candidate genes for the detection of regulated species infecting wheat.</title>
        <authorList>
            <person name="Nguyen H.D.T."/>
            <person name="Sultana T."/>
            <person name="Kesanakurti P."/>
            <person name="Hambleton S."/>
        </authorList>
    </citation>
    <scope>NUCLEOTIDE SEQUENCE</scope>
    <source>
        <strain evidence="1">DAOMC 238032</strain>
    </source>
</reference>
<name>A0A177V9K5_9BASI</name>
<evidence type="ECO:0000313" key="1">
    <source>
        <dbReference type="EMBL" id="KAE8257642.1"/>
    </source>
</evidence>
<comment type="caution">
    <text evidence="1">The sequence shown here is derived from an EMBL/GenBank/DDBJ whole genome shotgun (WGS) entry which is preliminary data.</text>
</comment>
<dbReference type="AlphaFoldDB" id="A0A177V9K5"/>
<proteinExistence type="predicted"/>
<dbReference type="Proteomes" id="UP000077671">
    <property type="component" value="Unassembled WGS sequence"/>
</dbReference>
<sequence>MQILRSSNLTFLLAAVIFCSMTLAMVAAAPVQASASSYGLEHQPEEILLKRVLPELSMEQLETLVEKLKAESEQAKQEALSHRRGSGGQGIYRTLVTKANVASEKVAIFEAELAAKAEAAAKAAQEWGAHLRLGPSSPPS</sequence>
<accession>A0A177V9K5</accession>
<organism evidence="1 2">
    <name type="scientific">Tilletia caries</name>
    <name type="common">wheat bunt fungus</name>
    <dbReference type="NCBI Taxonomy" id="13290"/>
    <lineage>
        <taxon>Eukaryota</taxon>
        <taxon>Fungi</taxon>
        <taxon>Dikarya</taxon>
        <taxon>Basidiomycota</taxon>
        <taxon>Ustilaginomycotina</taxon>
        <taxon>Exobasidiomycetes</taxon>
        <taxon>Tilletiales</taxon>
        <taxon>Tilletiaceae</taxon>
        <taxon>Tilletia</taxon>
    </lineage>
</organism>
<evidence type="ECO:0000313" key="2">
    <source>
        <dbReference type="Proteomes" id="UP000077671"/>
    </source>
</evidence>
<dbReference type="EMBL" id="LWDD02000641">
    <property type="protein sequence ID" value="KAE8257642.1"/>
    <property type="molecule type" value="Genomic_DNA"/>
</dbReference>
<reference evidence="1" key="1">
    <citation type="submission" date="2016-04" db="EMBL/GenBank/DDBJ databases">
        <authorList>
            <person name="Nguyen H.D."/>
            <person name="Kesanakurti P."/>
            <person name="Cullis J."/>
            <person name="Levesque C.A."/>
            <person name="Hambleton S."/>
        </authorList>
    </citation>
    <scope>NUCLEOTIDE SEQUENCE</scope>
    <source>
        <strain evidence="1">DAOMC 238032</strain>
    </source>
</reference>
<gene>
    <name evidence="1" type="ORF">A4X03_0g4602</name>
</gene>